<feature type="region of interest" description="Disordered" evidence="1">
    <location>
        <begin position="606"/>
        <end position="647"/>
    </location>
</feature>
<evidence type="ECO:0000256" key="1">
    <source>
        <dbReference type="SAM" id="MobiDB-lite"/>
    </source>
</evidence>
<accession>A0A8H3CCJ9</accession>
<name>A0A8H3CCJ9_9AGAM</name>
<organism evidence="3 4">
    <name type="scientific">Rhizoctonia solani</name>
    <dbReference type="NCBI Taxonomy" id="456999"/>
    <lineage>
        <taxon>Eukaryota</taxon>
        <taxon>Fungi</taxon>
        <taxon>Dikarya</taxon>
        <taxon>Basidiomycota</taxon>
        <taxon>Agaricomycotina</taxon>
        <taxon>Agaricomycetes</taxon>
        <taxon>Cantharellales</taxon>
        <taxon>Ceratobasidiaceae</taxon>
        <taxon>Rhizoctonia</taxon>
    </lineage>
</organism>
<reference evidence="3" key="1">
    <citation type="submission" date="2021-01" db="EMBL/GenBank/DDBJ databases">
        <authorList>
            <person name="Kaushik A."/>
        </authorList>
    </citation>
    <scope>NUCLEOTIDE SEQUENCE</scope>
    <source>
        <strain evidence="3">AG3-T5</strain>
    </source>
</reference>
<keyword evidence="2" id="KW-0472">Membrane</keyword>
<evidence type="ECO:0008006" key="5">
    <source>
        <dbReference type="Google" id="ProtNLM"/>
    </source>
</evidence>
<dbReference type="AlphaFoldDB" id="A0A8H3CCJ9"/>
<dbReference type="EMBL" id="CAJMWW010000650">
    <property type="protein sequence ID" value="CAE6479527.1"/>
    <property type="molecule type" value="Genomic_DNA"/>
</dbReference>
<evidence type="ECO:0000313" key="3">
    <source>
        <dbReference type="EMBL" id="CAE6479527.1"/>
    </source>
</evidence>
<feature type="compositionally biased region" description="Polar residues" evidence="1">
    <location>
        <begin position="607"/>
        <end position="619"/>
    </location>
</feature>
<feature type="transmembrane region" description="Helical" evidence="2">
    <location>
        <begin position="21"/>
        <end position="41"/>
    </location>
</feature>
<gene>
    <name evidence="3" type="ORF">RDB_LOCUS203123</name>
</gene>
<dbReference type="Proteomes" id="UP000663841">
    <property type="component" value="Unassembled WGS sequence"/>
</dbReference>
<protein>
    <recommendedName>
        <fullName evidence="5">Transmembrane protein</fullName>
    </recommendedName>
</protein>
<keyword evidence="2" id="KW-0812">Transmembrane</keyword>
<proteinExistence type="predicted"/>
<evidence type="ECO:0000256" key="2">
    <source>
        <dbReference type="SAM" id="Phobius"/>
    </source>
</evidence>
<evidence type="ECO:0000313" key="4">
    <source>
        <dbReference type="Proteomes" id="UP000663841"/>
    </source>
</evidence>
<comment type="caution">
    <text evidence="3">The sequence shown here is derived from an EMBL/GenBank/DDBJ whole genome shotgun (WGS) entry which is preliminary data.</text>
</comment>
<feature type="transmembrane region" description="Helical" evidence="2">
    <location>
        <begin position="459"/>
        <end position="485"/>
    </location>
</feature>
<keyword evidence="2" id="KW-1133">Transmembrane helix</keyword>
<sequence>MWFCRLDYPRGQPFAIPYISEFFYAGSVILVVVLVIINIILAGNDVVTVLKKDPDNTDSKWWAPHWIPESLTLASTPGPCQPLTLPQHATSIRTNSTLPIFSYTILNGLGTITYPNGTQEAKWYDALPYRNEPLEKCTVQNITAMINFQDRGVTMTASTIHLTGHFSLTPWHTQAQIVCDIRSQSPDAPSTLKLSTTFSRMANTDLGSDDIVNYISSYAVPRTTDISKAQAVLLANDVPALKMLGVLDAVGSDILKALWAQKWLWKLTNRDNQWPDQAVVKWAAQANCTNLERCRTTGPTVEGIETWYSNTKGSQNFNPEYLRPMNTSVYNYFVVLRDALHLDLGNIEGDQNIFLNSDAFRARVLSDPFMSRIASGVIGVPRPPPASPGAYSATEFWRTCTWGWGCFNGTWTDALRDNAPAAVNITNGLPLRSVDNSYPTVIDVDYVCPVFQTKQPGPFLVSVFVGTFSMYTALAGIFMFIAPLFDERYRRKHGLRQNNQDEEGDAQPYFHLAHPYQTPPHSSAPYATVFDAPDYQYHNRDVVPRYDPVPDHIFLRTSRKGEELPPGAYTPGAPGVHTPKQTVGILPPIAQISKLTLARTASRDSEISAQATWDSSAQDRTPPLAGPSATNPTWHAPPGLPHPSSLPAENALIGGYFAPSASTAVTSRSRVENPVVVHQSVSSSTPRIIEGQLERPLEVNVVTERNAYETR</sequence>